<reference evidence="1" key="2">
    <citation type="journal article" date="2023" name="Plants (Basel)">
        <title>Annotation of the Turnera subulata (Passifloraceae) Draft Genome Reveals the S-Locus Evolved after the Divergence of Turneroideae from Passifloroideae in a Stepwise Manner.</title>
        <authorList>
            <person name="Henning P.M."/>
            <person name="Roalson E.H."/>
            <person name="Mir W."/>
            <person name="McCubbin A.G."/>
            <person name="Shore J.S."/>
        </authorList>
    </citation>
    <scope>NUCLEOTIDE SEQUENCE</scope>
    <source>
        <strain evidence="1">F60SS</strain>
    </source>
</reference>
<sequence length="93" mass="10715">MCDCRQPSLPFEYRLSPALSQWGLGDIDFHHPDIPILLCYLLPALYHSLLLFHQCFQLVDLGQHLGTKAFKFFFAGLLMFNYVSKQAYIICCA</sequence>
<evidence type="ECO:0000313" key="1">
    <source>
        <dbReference type="EMBL" id="KAJ4835624.1"/>
    </source>
</evidence>
<accession>A0A9Q0FQ06</accession>
<dbReference type="AlphaFoldDB" id="A0A9Q0FQ06"/>
<keyword evidence="2" id="KW-1185">Reference proteome</keyword>
<evidence type="ECO:0000313" key="2">
    <source>
        <dbReference type="Proteomes" id="UP001141552"/>
    </source>
</evidence>
<dbReference type="EMBL" id="JAKUCV010004355">
    <property type="protein sequence ID" value="KAJ4835624.1"/>
    <property type="molecule type" value="Genomic_DNA"/>
</dbReference>
<protein>
    <submittedName>
        <fullName evidence="1">Uncharacterized protein</fullName>
    </submittedName>
</protein>
<dbReference type="Proteomes" id="UP001141552">
    <property type="component" value="Unassembled WGS sequence"/>
</dbReference>
<organism evidence="1 2">
    <name type="scientific">Turnera subulata</name>
    <dbReference type="NCBI Taxonomy" id="218843"/>
    <lineage>
        <taxon>Eukaryota</taxon>
        <taxon>Viridiplantae</taxon>
        <taxon>Streptophyta</taxon>
        <taxon>Embryophyta</taxon>
        <taxon>Tracheophyta</taxon>
        <taxon>Spermatophyta</taxon>
        <taxon>Magnoliopsida</taxon>
        <taxon>eudicotyledons</taxon>
        <taxon>Gunneridae</taxon>
        <taxon>Pentapetalae</taxon>
        <taxon>rosids</taxon>
        <taxon>fabids</taxon>
        <taxon>Malpighiales</taxon>
        <taxon>Passifloraceae</taxon>
        <taxon>Turnera</taxon>
    </lineage>
</organism>
<reference evidence="1" key="1">
    <citation type="submission" date="2022-02" db="EMBL/GenBank/DDBJ databases">
        <authorList>
            <person name="Henning P.M."/>
            <person name="McCubbin A.G."/>
            <person name="Shore J.S."/>
        </authorList>
    </citation>
    <scope>NUCLEOTIDE SEQUENCE</scope>
    <source>
        <strain evidence="1">F60SS</strain>
        <tissue evidence="1">Leaves</tissue>
    </source>
</reference>
<name>A0A9Q0FQ06_9ROSI</name>
<comment type="caution">
    <text evidence="1">The sequence shown here is derived from an EMBL/GenBank/DDBJ whole genome shotgun (WGS) entry which is preliminary data.</text>
</comment>
<gene>
    <name evidence="1" type="ORF">Tsubulata_044781</name>
</gene>
<proteinExistence type="predicted"/>